<organism evidence="1 2">
    <name type="scientific">Pseudokineococcus lusitanus</name>
    <dbReference type="NCBI Taxonomy" id="763993"/>
    <lineage>
        <taxon>Bacteria</taxon>
        <taxon>Bacillati</taxon>
        <taxon>Actinomycetota</taxon>
        <taxon>Actinomycetes</taxon>
        <taxon>Kineosporiales</taxon>
        <taxon>Kineosporiaceae</taxon>
        <taxon>Pseudokineococcus</taxon>
    </lineage>
</organism>
<dbReference type="Proteomes" id="UP000276232">
    <property type="component" value="Unassembled WGS sequence"/>
</dbReference>
<accession>A0A3N1HQF3</accession>
<evidence type="ECO:0000313" key="1">
    <source>
        <dbReference type="EMBL" id="ROP44680.1"/>
    </source>
</evidence>
<name>A0A3N1HQF3_9ACTN</name>
<proteinExistence type="predicted"/>
<comment type="caution">
    <text evidence="1">The sequence shown here is derived from an EMBL/GenBank/DDBJ whole genome shotgun (WGS) entry which is preliminary data.</text>
</comment>
<keyword evidence="2" id="KW-1185">Reference proteome</keyword>
<dbReference type="AlphaFoldDB" id="A0A3N1HQF3"/>
<protein>
    <submittedName>
        <fullName evidence="1">Uncharacterized protein</fullName>
    </submittedName>
</protein>
<reference evidence="1 2" key="1">
    <citation type="journal article" date="2015" name="Stand. Genomic Sci.">
        <title>Genomic Encyclopedia of Bacterial and Archaeal Type Strains, Phase III: the genomes of soil and plant-associated and newly described type strains.</title>
        <authorList>
            <person name="Whitman W.B."/>
            <person name="Woyke T."/>
            <person name="Klenk H.P."/>
            <person name="Zhou Y."/>
            <person name="Lilburn T.G."/>
            <person name="Beck B.J."/>
            <person name="De Vos P."/>
            <person name="Vandamme P."/>
            <person name="Eisen J.A."/>
            <person name="Garrity G."/>
            <person name="Hugenholtz P."/>
            <person name="Kyrpides N.C."/>
        </authorList>
    </citation>
    <scope>NUCLEOTIDE SEQUENCE [LARGE SCALE GENOMIC DNA]</scope>
    <source>
        <strain evidence="1 2">CECT 7306</strain>
    </source>
</reference>
<gene>
    <name evidence="1" type="ORF">EDC03_0806</name>
</gene>
<dbReference type="InParanoid" id="A0A3N1HQF3"/>
<dbReference type="EMBL" id="RJKN01000002">
    <property type="protein sequence ID" value="ROP44680.1"/>
    <property type="molecule type" value="Genomic_DNA"/>
</dbReference>
<sequence>MLDRDGDLDVYADAAYAAGSMEFLMVEDDEYVTAYRVDGAVLAIASVRKEERVVLTLTGEVDAAALQALVDDAVRRSPAGTATAGVVTPLDYAEAWFAGEWNRRWVRWPHWLDRWLHGAGPWTREQLQPAHR</sequence>
<evidence type="ECO:0000313" key="2">
    <source>
        <dbReference type="Proteomes" id="UP000276232"/>
    </source>
</evidence>